<accession>A0A835RCQ9</accession>
<dbReference type="Proteomes" id="UP000636800">
    <property type="component" value="Chromosome 3"/>
</dbReference>
<name>A0A835RCQ9_VANPL</name>
<dbReference type="AlphaFoldDB" id="A0A835RCQ9"/>
<proteinExistence type="predicted"/>
<evidence type="ECO:0000313" key="1">
    <source>
        <dbReference type="EMBL" id="KAG0488659.1"/>
    </source>
</evidence>
<comment type="caution">
    <text evidence="1">The sequence shown here is derived from an EMBL/GenBank/DDBJ whole genome shotgun (WGS) entry which is preliminary data.</text>
</comment>
<keyword evidence="2" id="KW-1185">Reference proteome</keyword>
<reference evidence="1 2" key="1">
    <citation type="journal article" date="2020" name="Nat. Food">
        <title>A phased Vanilla planifolia genome enables genetic improvement of flavour and production.</title>
        <authorList>
            <person name="Hasing T."/>
            <person name="Tang H."/>
            <person name="Brym M."/>
            <person name="Khazi F."/>
            <person name="Huang T."/>
            <person name="Chambers A.H."/>
        </authorList>
    </citation>
    <scope>NUCLEOTIDE SEQUENCE [LARGE SCALE GENOMIC DNA]</scope>
    <source>
        <tissue evidence="1">Leaf</tissue>
    </source>
</reference>
<dbReference type="EMBL" id="JADCNL010000003">
    <property type="protein sequence ID" value="KAG0488659.1"/>
    <property type="molecule type" value="Genomic_DNA"/>
</dbReference>
<protein>
    <submittedName>
        <fullName evidence="1">Uncharacterized protein</fullName>
    </submittedName>
</protein>
<evidence type="ECO:0000313" key="2">
    <source>
        <dbReference type="Proteomes" id="UP000636800"/>
    </source>
</evidence>
<sequence length="212" mass="24169">MKVAMQDVAKKLSLWHTPTFCPIMSHDDLEPIMASIGFVSVHISTRAQTISPPSPLTEWKEYVFHTAPQRGAGNSYPRLRLPSPRIDGLHLLTYKSFLCALEHYVSPTKVHNLFHVRAMPLTRLHDRAFDKAYRPMKDCNLGGEGHLCVRYGTIDQSMIEHVTTTEQGADNEDGHDHRIKGYRCHSSPIFLVPWDCLIPKRDVMAKAEQPWN</sequence>
<gene>
    <name evidence="1" type="ORF">HPP92_007470</name>
</gene>
<organism evidence="1 2">
    <name type="scientific">Vanilla planifolia</name>
    <name type="common">Vanilla</name>
    <dbReference type="NCBI Taxonomy" id="51239"/>
    <lineage>
        <taxon>Eukaryota</taxon>
        <taxon>Viridiplantae</taxon>
        <taxon>Streptophyta</taxon>
        <taxon>Embryophyta</taxon>
        <taxon>Tracheophyta</taxon>
        <taxon>Spermatophyta</taxon>
        <taxon>Magnoliopsida</taxon>
        <taxon>Liliopsida</taxon>
        <taxon>Asparagales</taxon>
        <taxon>Orchidaceae</taxon>
        <taxon>Vanilloideae</taxon>
        <taxon>Vanilleae</taxon>
        <taxon>Vanilla</taxon>
    </lineage>
</organism>